<organism evidence="7 8">
    <name type="scientific">Marasmius tenuissimus</name>
    <dbReference type="NCBI Taxonomy" id="585030"/>
    <lineage>
        <taxon>Eukaryota</taxon>
        <taxon>Fungi</taxon>
        <taxon>Dikarya</taxon>
        <taxon>Basidiomycota</taxon>
        <taxon>Agaricomycotina</taxon>
        <taxon>Agaricomycetes</taxon>
        <taxon>Agaricomycetidae</taxon>
        <taxon>Agaricales</taxon>
        <taxon>Marasmiineae</taxon>
        <taxon>Marasmiaceae</taxon>
        <taxon>Marasmius</taxon>
    </lineage>
</organism>
<evidence type="ECO:0000256" key="2">
    <source>
        <dbReference type="ARBA" id="ARBA00022771"/>
    </source>
</evidence>
<dbReference type="Pfam" id="PF01753">
    <property type="entry name" value="zf-MYND"/>
    <property type="match status" value="1"/>
</dbReference>
<keyword evidence="1" id="KW-0479">Metal-binding</keyword>
<evidence type="ECO:0000256" key="5">
    <source>
        <dbReference type="SAM" id="SignalP"/>
    </source>
</evidence>
<keyword evidence="3" id="KW-0862">Zinc</keyword>
<dbReference type="Gene3D" id="6.10.140.2220">
    <property type="match status" value="1"/>
</dbReference>
<dbReference type="EMBL" id="JBBXMP010000034">
    <property type="protein sequence ID" value="KAL0066632.1"/>
    <property type="molecule type" value="Genomic_DNA"/>
</dbReference>
<feature type="domain" description="MYND-type" evidence="6">
    <location>
        <begin position="328"/>
        <end position="377"/>
    </location>
</feature>
<accession>A0ABR2ZY55</accession>
<comment type="caution">
    <text evidence="7">The sequence shown here is derived from an EMBL/GenBank/DDBJ whole genome shotgun (WGS) entry which is preliminary data.</text>
</comment>
<evidence type="ECO:0000259" key="6">
    <source>
        <dbReference type="PROSITE" id="PS50865"/>
    </source>
</evidence>
<evidence type="ECO:0000256" key="3">
    <source>
        <dbReference type="ARBA" id="ARBA00022833"/>
    </source>
</evidence>
<name>A0ABR2ZY55_9AGAR</name>
<keyword evidence="5" id="KW-0732">Signal</keyword>
<evidence type="ECO:0000313" key="7">
    <source>
        <dbReference type="EMBL" id="KAL0066632.1"/>
    </source>
</evidence>
<protein>
    <recommendedName>
        <fullName evidence="6">MYND-type domain-containing protein</fullName>
    </recommendedName>
</protein>
<reference evidence="7 8" key="1">
    <citation type="submission" date="2024-05" db="EMBL/GenBank/DDBJ databases">
        <title>A draft genome resource for the thread blight pathogen Marasmius tenuissimus strain MS-2.</title>
        <authorList>
            <person name="Yulfo-Soto G.E."/>
            <person name="Baruah I.K."/>
            <person name="Amoako-Attah I."/>
            <person name="Bukari Y."/>
            <person name="Meinhardt L.W."/>
            <person name="Bailey B.A."/>
            <person name="Cohen S.P."/>
        </authorList>
    </citation>
    <scope>NUCLEOTIDE SEQUENCE [LARGE SCALE GENOMIC DNA]</scope>
    <source>
        <strain evidence="7 8">MS-2</strain>
    </source>
</reference>
<gene>
    <name evidence="7" type="ORF">AAF712_006436</name>
</gene>
<dbReference type="Proteomes" id="UP001437256">
    <property type="component" value="Unassembled WGS sequence"/>
</dbReference>
<dbReference type="InterPro" id="IPR002893">
    <property type="entry name" value="Znf_MYND"/>
</dbReference>
<evidence type="ECO:0000256" key="4">
    <source>
        <dbReference type="PROSITE-ProRule" id="PRU00134"/>
    </source>
</evidence>
<dbReference type="PROSITE" id="PS50865">
    <property type="entry name" value="ZF_MYND_2"/>
    <property type="match status" value="1"/>
</dbReference>
<keyword evidence="8" id="KW-1185">Reference proteome</keyword>
<keyword evidence="2 4" id="KW-0863">Zinc-finger</keyword>
<sequence>MWPSIAGWTVTLLKAFVLEGTPTTSEGIAFRDTLVFGASGIPRLLEHTVPTQACAHTPDFIPTLLNVVIRLAEIDHPAFEHFWRQLCLITQNYRDLTSQFINIIFKLHYRCNIAKIILRIIMDESGRSGCPDVWVLEACLTLLEICCIPVNLYQPLRTLNAPYHLAYTLYRLATKRRKLRGGEYEPARSTVLLTCNQLVEAFKDGSTWVIQTLDAHILLALADLQYLTVNLDDPDMPYIGDLFKTTISVINAMKPFLVYRSVLIRVLREGRRARKRHPPGSEQWDANFWIAFDKFQEEARKMKIILDEFDKNPKYGMGTAYCCTYQKCSRKGRAPETCESPDASKTKVKRCEGCHVATYCSLECQRSDWRGSHRMKCKELSAHGPTTGISDLPSHLDLSFIKFLVRRDLLAKQSMFMHRQLIVAQYNYRKAPMEFSTVSVGELLGSLKRPDTLSVRDALLDLSKELSKETSQTSSVKHQQIVYILLPGTDPHTRLVYAENLDFWS</sequence>
<evidence type="ECO:0000256" key="1">
    <source>
        <dbReference type="ARBA" id="ARBA00022723"/>
    </source>
</evidence>
<dbReference type="SUPFAM" id="SSF144232">
    <property type="entry name" value="HIT/MYND zinc finger-like"/>
    <property type="match status" value="1"/>
</dbReference>
<feature type="signal peptide" evidence="5">
    <location>
        <begin position="1"/>
        <end position="20"/>
    </location>
</feature>
<evidence type="ECO:0000313" key="8">
    <source>
        <dbReference type="Proteomes" id="UP001437256"/>
    </source>
</evidence>
<proteinExistence type="predicted"/>
<feature type="chain" id="PRO_5045594940" description="MYND-type domain-containing protein" evidence="5">
    <location>
        <begin position="21"/>
        <end position="505"/>
    </location>
</feature>